<proteinExistence type="predicted"/>
<gene>
    <name evidence="2" type="primary">LOC120271558</name>
</gene>
<dbReference type="GeneID" id="120271558"/>
<name>A0AB40C5U7_DIOCR</name>
<dbReference type="RefSeq" id="XP_039134176.1">
    <property type="nucleotide sequence ID" value="XM_039278242.1"/>
</dbReference>
<dbReference type="AlphaFoldDB" id="A0AB40C5U7"/>
<organism evidence="1 2">
    <name type="scientific">Dioscorea cayennensis subsp. rotundata</name>
    <name type="common">White Guinea yam</name>
    <name type="synonym">Dioscorea rotundata</name>
    <dbReference type="NCBI Taxonomy" id="55577"/>
    <lineage>
        <taxon>Eukaryota</taxon>
        <taxon>Viridiplantae</taxon>
        <taxon>Streptophyta</taxon>
        <taxon>Embryophyta</taxon>
        <taxon>Tracheophyta</taxon>
        <taxon>Spermatophyta</taxon>
        <taxon>Magnoliopsida</taxon>
        <taxon>Liliopsida</taxon>
        <taxon>Dioscoreales</taxon>
        <taxon>Dioscoreaceae</taxon>
        <taxon>Dioscorea</taxon>
    </lineage>
</organism>
<dbReference type="Proteomes" id="UP001515500">
    <property type="component" value="Chromosome 11"/>
</dbReference>
<dbReference type="Gene3D" id="3.60.10.10">
    <property type="entry name" value="Endonuclease/exonuclease/phosphatase"/>
    <property type="match status" value="1"/>
</dbReference>
<keyword evidence="1" id="KW-1185">Reference proteome</keyword>
<evidence type="ECO:0000313" key="1">
    <source>
        <dbReference type="Proteomes" id="UP001515500"/>
    </source>
</evidence>
<dbReference type="GO" id="GO:0003824">
    <property type="term" value="F:catalytic activity"/>
    <property type="evidence" value="ECO:0007669"/>
    <property type="project" value="InterPro"/>
</dbReference>
<reference evidence="2" key="1">
    <citation type="submission" date="2025-08" db="UniProtKB">
        <authorList>
            <consortium name="RefSeq"/>
        </authorList>
    </citation>
    <scope>IDENTIFICATION</scope>
</reference>
<dbReference type="SUPFAM" id="SSF56219">
    <property type="entry name" value="DNase I-like"/>
    <property type="match status" value="1"/>
</dbReference>
<dbReference type="PANTHER" id="PTHR33710:SF71">
    <property type="entry name" value="ENDONUCLEASE_EXONUCLEASE_PHOSPHATASE DOMAIN-CONTAINING PROTEIN"/>
    <property type="match status" value="1"/>
</dbReference>
<dbReference type="PANTHER" id="PTHR33710">
    <property type="entry name" value="BNAC02G09200D PROTEIN"/>
    <property type="match status" value="1"/>
</dbReference>
<protein>
    <submittedName>
        <fullName evidence="2">Uncharacterized protein LOC120271558</fullName>
    </submittedName>
</protein>
<dbReference type="InterPro" id="IPR036691">
    <property type="entry name" value="Endo/exonu/phosph_ase_sf"/>
</dbReference>
<sequence>MRGDYCISIDFYSKRGNLSWRCTSVYGPNARHLKRAFLEEIKSCCGNPEVPWVICGDFNNAIFPWDDKRGGNPNLVNLADIHEATTFLQDLCLHEPPAFRRRFTWTNGQASPIWVKLDRFIVNRACSDIFPKMIQKCLPRLGLDHVPIRLEGCGAFVLAKKLAWLRDKLRRWSKESFGSIKLRKLSLLHELELLDVIKKSRELTSLEFHQERTLFENLADIRRQEEVYWKQRSRLHWLKEEDENTKYFHSVANGRKNINFIPSIKVGNVAITTIKDIGKIFEQQFRALFGQKRTFRFKVDLCNFLKDKVPVDLSLLERPFTREEVKRAVFDLGSDKAPGPDGFPMLFFKTYWEIVKGEIFQLCEDFYSGKTNLERINWACIALIPKVSSPSSPGI</sequence>
<accession>A0AB40C5U7</accession>
<evidence type="ECO:0000313" key="2">
    <source>
        <dbReference type="RefSeq" id="XP_039134176.1"/>
    </source>
</evidence>